<organism evidence="3 4">
    <name type="scientific">Mycobacterium branderi</name>
    <dbReference type="NCBI Taxonomy" id="43348"/>
    <lineage>
        <taxon>Bacteria</taxon>
        <taxon>Bacillati</taxon>
        <taxon>Actinomycetota</taxon>
        <taxon>Actinomycetes</taxon>
        <taxon>Mycobacteriales</taxon>
        <taxon>Mycobacteriaceae</taxon>
        <taxon>Mycobacterium</taxon>
    </lineage>
</organism>
<evidence type="ECO:0000259" key="2">
    <source>
        <dbReference type="Pfam" id="PF02470"/>
    </source>
</evidence>
<keyword evidence="1" id="KW-1133">Transmembrane helix</keyword>
<evidence type="ECO:0000313" key="3">
    <source>
        <dbReference type="EMBL" id="BBZ15405.1"/>
    </source>
</evidence>
<protein>
    <recommendedName>
        <fullName evidence="2">Mce/MlaD domain-containing protein</fullName>
    </recommendedName>
</protein>
<dbReference type="InterPro" id="IPR003399">
    <property type="entry name" value="Mce/MlaD"/>
</dbReference>
<dbReference type="InterPro" id="IPR052336">
    <property type="entry name" value="MlaD_Phospholipid_Transporter"/>
</dbReference>
<dbReference type="EMBL" id="AP022607">
    <property type="protein sequence ID" value="BBZ15405.1"/>
    <property type="molecule type" value="Genomic_DNA"/>
</dbReference>
<keyword evidence="3" id="KW-0614">Plasmid</keyword>
<keyword evidence="1" id="KW-0812">Transmembrane</keyword>
<evidence type="ECO:0000256" key="1">
    <source>
        <dbReference type="SAM" id="Phobius"/>
    </source>
</evidence>
<accession>A0ABN6BCB1</accession>
<name>A0ABN6BCB1_9MYCO</name>
<feature type="domain" description="Mce/MlaD" evidence="2">
    <location>
        <begin position="40"/>
        <end position="111"/>
    </location>
</feature>
<sequence length="322" mass="35563">MQPMKLLRNSTMWGAGALVLATVVSLVTAMLYFNPPGQKIVTFYTDDAATVRPGDQVRIAGISVGKVKDLALESDRVRVRAHVDDTAFVGDQSQIQVRMLTVVGGYYVNLVSLGDRPLGSKPIPIERVMMPYNLMRTLADSKRIIETVNPKPINESLNEVQKGLTGTNVESLAAVIDAGNSLMATIEKQRGQVTAILNLSDEYIHSLRDFGDELKDMVRKISIIEQTLTLYSEGFASALQGMGDVIDDLAPVGRFYKDHRGEFLAKVRDWLAKARMWSDRNGVIIRALRLGRRKIERVLNAQQAPPELLATDLCMPIPGNPC</sequence>
<evidence type="ECO:0000313" key="4">
    <source>
        <dbReference type="Proteomes" id="UP000467379"/>
    </source>
</evidence>
<keyword evidence="4" id="KW-1185">Reference proteome</keyword>
<dbReference type="Proteomes" id="UP000467379">
    <property type="component" value="Plasmid pJCM12687"/>
</dbReference>
<geneLocation type="plasmid" evidence="3 4">
    <name>pJCM12687</name>
</geneLocation>
<dbReference type="PANTHER" id="PTHR33371">
    <property type="entry name" value="INTERMEMBRANE PHOSPHOLIPID TRANSPORT SYSTEM BINDING PROTEIN MLAD-RELATED"/>
    <property type="match status" value="1"/>
</dbReference>
<feature type="transmembrane region" description="Helical" evidence="1">
    <location>
        <begin position="12"/>
        <end position="33"/>
    </location>
</feature>
<reference evidence="3 4" key="1">
    <citation type="journal article" date="2019" name="Emerg. Microbes Infect.">
        <title>Comprehensive subspecies identification of 175 nontuberculous mycobacteria species based on 7547 genomic profiles.</title>
        <authorList>
            <person name="Matsumoto Y."/>
            <person name="Kinjo T."/>
            <person name="Motooka D."/>
            <person name="Nabeya D."/>
            <person name="Jung N."/>
            <person name="Uechi K."/>
            <person name="Horii T."/>
            <person name="Iida T."/>
            <person name="Fujita J."/>
            <person name="Nakamura S."/>
        </authorList>
    </citation>
    <scope>NUCLEOTIDE SEQUENCE [LARGE SCALE GENOMIC DNA]</scope>
    <source>
        <strain evidence="3 4">JCM 12687</strain>
        <plasmid evidence="3">pJCM12687</plasmid>
    </source>
</reference>
<dbReference type="Pfam" id="PF02470">
    <property type="entry name" value="MlaD"/>
    <property type="match status" value="1"/>
</dbReference>
<gene>
    <name evidence="3" type="ORF">MBRA_56000</name>
</gene>
<keyword evidence="1" id="KW-0472">Membrane</keyword>
<proteinExistence type="predicted"/>
<dbReference type="PANTHER" id="PTHR33371:SF4">
    <property type="entry name" value="INTERMEMBRANE PHOSPHOLIPID TRANSPORT SYSTEM BINDING PROTEIN MLAD"/>
    <property type="match status" value="1"/>
</dbReference>